<keyword evidence="1" id="KW-0238">DNA-binding</keyword>
<name>A0ABS6CKP6_9ACTN</name>
<feature type="compositionally biased region" description="Basic and acidic residues" evidence="2">
    <location>
        <begin position="266"/>
        <end position="285"/>
    </location>
</feature>
<feature type="compositionally biased region" description="Basic residues" evidence="2">
    <location>
        <begin position="254"/>
        <end position="264"/>
    </location>
</feature>
<sequence length="475" mass="53373">MKVTRIAYSRGLNQGKYAQLNEQAMRLGGVRSLVWRQYGSIAGTGVKDRTVRDQWMREGTAGGFGVLANAWKETVRDAFADITASREAAKVKIRRAVAKLKVTEAEKKRLFTLLKRDQWTQDAYLSRMMRKHWRRGRNKTINQIVVRSDQYRTFTLAEGGNIWIAVPGLERRQLVTIPLNTTVAPTGTLRMILRNGRVEVHYAIDAETMPSSKRPCGSRKIGVDKGYTEVLTDSDGKHHGPELGQLLSSESDHRKAKGQRRAKLRALAEKAEQRGDHAKAQRIRDNNLGTIKRERRSNAWKCRVRDLTFKAVHAVVDKANVIVAEDLARTFASHKKLGKNTNRRLAAWTKGITAEALETVSGRRGSAVRLVNAAYTSQAVPFTDILGVRKGDRLHCTECGAVWQADHAGAINIEQRDSDPDITLFTPHTRVKQILLDRAGRRRSGLPLDQDSSTRQLCRCGERIIQPRCSTLSNE</sequence>
<accession>A0ABS6CKP6</accession>
<dbReference type="Pfam" id="PF07282">
    <property type="entry name" value="Cas12f1-like_TNB"/>
    <property type="match status" value="1"/>
</dbReference>
<evidence type="ECO:0000313" key="5">
    <source>
        <dbReference type="Proteomes" id="UP000720508"/>
    </source>
</evidence>
<dbReference type="EMBL" id="JAHLEM010000305">
    <property type="protein sequence ID" value="MBU3867404.1"/>
    <property type="molecule type" value="Genomic_DNA"/>
</dbReference>
<gene>
    <name evidence="4" type="ORF">KN815_26105</name>
</gene>
<evidence type="ECO:0000313" key="4">
    <source>
        <dbReference type="EMBL" id="MBU3867404.1"/>
    </source>
</evidence>
<evidence type="ECO:0000256" key="1">
    <source>
        <dbReference type="ARBA" id="ARBA00023125"/>
    </source>
</evidence>
<comment type="caution">
    <text evidence="4">The sequence shown here is derived from an EMBL/GenBank/DDBJ whole genome shotgun (WGS) entry which is preliminary data.</text>
</comment>
<feature type="region of interest" description="Disordered" evidence="2">
    <location>
        <begin position="230"/>
        <end position="286"/>
    </location>
</feature>
<dbReference type="NCBIfam" id="TIGR01766">
    <property type="entry name" value="IS200/IS605 family accessory protein TnpB-like domain"/>
    <property type="match status" value="1"/>
</dbReference>
<organism evidence="4 5">
    <name type="scientific">Streptomyces niphimycinicus</name>
    <dbReference type="NCBI Taxonomy" id="2842201"/>
    <lineage>
        <taxon>Bacteria</taxon>
        <taxon>Bacillati</taxon>
        <taxon>Actinomycetota</taxon>
        <taxon>Actinomycetes</taxon>
        <taxon>Kitasatosporales</taxon>
        <taxon>Streptomycetaceae</taxon>
        <taxon>Streptomyces</taxon>
    </lineage>
</organism>
<evidence type="ECO:0000256" key="2">
    <source>
        <dbReference type="SAM" id="MobiDB-lite"/>
    </source>
</evidence>
<dbReference type="RefSeq" id="WP_216344364.1">
    <property type="nucleotide sequence ID" value="NZ_JAHLEM010000305.1"/>
</dbReference>
<reference evidence="4 5" key="1">
    <citation type="submission" date="2021-06" db="EMBL/GenBank/DDBJ databases">
        <authorList>
            <person name="Pan X."/>
        </authorList>
    </citation>
    <scope>NUCLEOTIDE SEQUENCE [LARGE SCALE GENOMIC DNA]</scope>
    <source>
        <strain evidence="4 5">4503</strain>
    </source>
</reference>
<keyword evidence="5" id="KW-1185">Reference proteome</keyword>
<evidence type="ECO:0000259" key="3">
    <source>
        <dbReference type="Pfam" id="PF07282"/>
    </source>
</evidence>
<protein>
    <submittedName>
        <fullName evidence="4">Transposase</fullName>
    </submittedName>
</protein>
<feature type="domain" description="Cas12f1-like TNB" evidence="3">
    <location>
        <begin position="356"/>
        <end position="413"/>
    </location>
</feature>
<proteinExistence type="predicted"/>
<dbReference type="Proteomes" id="UP000720508">
    <property type="component" value="Unassembled WGS sequence"/>
</dbReference>
<dbReference type="InterPro" id="IPR010095">
    <property type="entry name" value="Cas12f1-like_TNB"/>
</dbReference>